<sequence>MNTITSSDALSAHVRSYAQAVRRHLVDLGPDVADDLTDGLEADLTEAVLDADVATADAVGTQAFDLADQFGPADEYAAELRAAAGLPAPAPAGRTGRGPGRVIGDAWTVVAERWRAAWRPVTSTPGWAAFADFARSLAPAWWILRGWVGAQVVMWAAGMDVTLWPSSTGGRILVVAAIVVSVQWGRGRWVPRWAWFPRAVAVASVAAGVLAIPLVSDVAAESSSVVTSGSYDAGWADGFNEAQFSQASTGGDGRMAGTDGIWVEGMQVSNIFAYDAAGDPIRDVQLFDDRGRPVRTISDSATWNTWSVPDVAGSWNFQPTTSSDGRTRWNVFPLSAVPADEVGLGSEGDYYGPEQDDYYGPELDDYNGPGQDLAPYPLPPTGVRPQDMPWPFLKAPTAIEDDGPVPGSDADAGSGTDAGADSGAGSGTDASDEPAQGRPGADRPMSGTGGEPVHPRERPASGTEFPEPTLEATQAD</sequence>
<accession>A0ABW4VCK0</accession>
<dbReference type="Proteomes" id="UP001597338">
    <property type="component" value="Unassembled WGS sequence"/>
</dbReference>
<name>A0ABW4VCK0_9MICO</name>
<dbReference type="EMBL" id="JBHUHF010000001">
    <property type="protein sequence ID" value="MFD2027994.1"/>
    <property type="molecule type" value="Genomic_DNA"/>
</dbReference>
<feature type="region of interest" description="Disordered" evidence="1">
    <location>
        <begin position="342"/>
        <end position="476"/>
    </location>
</feature>
<keyword evidence="3" id="KW-1185">Reference proteome</keyword>
<feature type="compositionally biased region" description="Low complexity" evidence="1">
    <location>
        <begin position="407"/>
        <end position="429"/>
    </location>
</feature>
<reference evidence="3" key="1">
    <citation type="journal article" date="2019" name="Int. J. Syst. Evol. Microbiol.">
        <title>The Global Catalogue of Microorganisms (GCM) 10K type strain sequencing project: providing services to taxonomists for standard genome sequencing and annotation.</title>
        <authorList>
            <consortium name="The Broad Institute Genomics Platform"/>
            <consortium name="The Broad Institute Genome Sequencing Center for Infectious Disease"/>
            <person name="Wu L."/>
            <person name="Ma J."/>
        </authorList>
    </citation>
    <scope>NUCLEOTIDE SEQUENCE [LARGE SCALE GENOMIC DNA]</scope>
    <source>
        <strain evidence="3">CCM 7043</strain>
    </source>
</reference>
<evidence type="ECO:0000313" key="2">
    <source>
        <dbReference type="EMBL" id="MFD2027994.1"/>
    </source>
</evidence>
<evidence type="ECO:0000313" key="3">
    <source>
        <dbReference type="Proteomes" id="UP001597338"/>
    </source>
</evidence>
<evidence type="ECO:0000256" key="1">
    <source>
        <dbReference type="SAM" id="MobiDB-lite"/>
    </source>
</evidence>
<organism evidence="2 3">
    <name type="scientific">Promicromonospora aerolata</name>
    <dbReference type="NCBI Taxonomy" id="195749"/>
    <lineage>
        <taxon>Bacteria</taxon>
        <taxon>Bacillati</taxon>
        <taxon>Actinomycetota</taxon>
        <taxon>Actinomycetes</taxon>
        <taxon>Micrococcales</taxon>
        <taxon>Promicromonosporaceae</taxon>
        <taxon>Promicromonospora</taxon>
    </lineage>
</organism>
<feature type="compositionally biased region" description="Acidic residues" evidence="1">
    <location>
        <begin position="354"/>
        <end position="365"/>
    </location>
</feature>
<protein>
    <submittedName>
        <fullName evidence="2">Uncharacterized protein</fullName>
    </submittedName>
</protein>
<dbReference type="RefSeq" id="WP_377199708.1">
    <property type="nucleotide sequence ID" value="NZ_JBHUHF010000001.1"/>
</dbReference>
<gene>
    <name evidence="2" type="ORF">ACFSL2_21035</name>
</gene>
<comment type="caution">
    <text evidence="2">The sequence shown here is derived from an EMBL/GenBank/DDBJ whole genome shotgun (WGS) entry which is preliminary data.</text>
</comment>
<proteinExistence type="predicted"/>